<evidence type="ECO:0000313" key="3">
    <source>
        <dbReference type="Proteomes" id="UP000824469"/>
    </source>
</evidence>
<gene>
    <name evidence="2" type="ORF">KI387_026880</name>
</gene>
<protein>
    <recommendedName>
        <fullName evidence="1">Eukaryotic translation initiation factor 3 subunit G N-terminal domain-containing protein</fullName>
    </recommendedName>
</protein>
<dbReference type="Proteomes" id="UP000824469">
    <property type="component" value="Unassembled WGS sequence"/>
</dbReference>
<dbReference type="Pfam" id="PF12353">
    <property type="entry name" value="eIF3g"/>
    <property type="match status" value="1"/>
</dbReference>
<evidence type="ECO:0000313" key="2">
    <source>
        <dbReference type="EMBL" id="KAH9311845.1"/>
    </source>
</evidence>
<comment type="caution">
    <text evidence="2">The sequence shown here is derived from an EMBL/GenBank/DDBJ whole genome shotgun (WGS) entry which is preliminary data.</text>
</comment>
<proteinExistence type="predicted"/>
<dbReference type="InterPro" id="IPR024675">
    <property type="entry name" value="eIF3g_N"/>
</dbReference>
<sequence length="284" mass="31930">MVSDRVRWGELKEKDNKDLNFLLQLMNIIGLNENNMKKIMEYKFNEQGQKVVHTTTIHILKVDKAFLNKNDLNHYEWWNFGIASNQEPLANFTDISLGEILLEHPYSLGSKADDSKYGGDMMSSLASSKGGVVLMFFHICGSTTGDSKSNGDALSGISYSKGSAVLIVFHIHSEKGNNSTIKFPYKDIPFAHAIDTLPRDKAVKGHTSGGSITSGVGTTYVIRHLPMSRAVWTTLTTTCAIEMLKMLFKLLVYLRIMRDVNLHELFKSFGHITCFYMAMDQKMD</sequence>
<accession>A0AA38FXG0</accession>
<keyword evidence="3" id="KW-1185">Reference proteome</keyword>
<dbReference type="AlphaFoldDB" id="A0AA38FXG0"/>
<evidence type="ECO:0000259" key="1">
    <source>
        <dbReference type="Pfam" id="PF12353"/>
    </source>
</evidence>
<organism evidence="2 3">
    <name type="scientific">Taxus chinensis</name>
    <name type="common">Chinese yew</name>
    <name type="synonym">Taxus wallichiana var. chinensis</name>
    <dbReference type="NCBI Taxonomy" id="29808"/>
    <lineage>
        <taxon>Eukaryota</taxon>
        <taxon>Viridiplantae</taxon>
        <taxon>Streptophyta</taxon>
        <taxon>Embryophyta</taxon>
        <taxon>Tracheophyta</taxon>
        <taxon>Spermatophyta</taxon>
        <taxon>Pinopsida</taxon>
        <taxon>Pinidae</taxon>
        <taxon>Conifers II</taxon>
        <taxon>Cupressales</taxon>
        <taxon>Taxaceae</taxon>
        <taxon>Taxus</taxon>
    </lineage>
</organism>
<dbReference type="OMA" id="HICGSTT"/>
<dbReference type="EMBL" id="JAHRHJ020000006">
    <property type="protein sequence ID" value="KAH9311845.1"/>
    <property type="molecule type" value="Genomic_DNA"/>
</dbReference>
<feature type="domain" description="Eukaryotic translation initiation factor 3 subunit G N-terminal" evidence="1">
    <location>
        <begin position="31"/>
        <end position="107"/>
    </location>
</feature>
<name>A0AA38FXG0_TAXCH</name>
<reference evidence="2 3" key="1">
    <citation type="journal article" date="2021" name="Nat. Plants">
        <title>The Taxus genome provides insights into paclitaxel biosynthesis.</title>
        <authorList>
            <person name="Xiong X."/>
            <person name="Gou J."/>
            <person name="Liao Q."/>
            <person name="Li Y."/>
            <person name="Zhou Q."/>
            <person name="Bi G."/>
            <person name="Li C."/>
            <person name="Du R."/>
            <person name="Wang X."/>
            <person name="Sun T."/>
            <person name="Guo L."/>
            <person name="Liang H."/>
            <person name="Lu P."/>
            <person name="Wu Y."/>
            <person name="Zhang Z."/>
            <person name="Ro D.K."/>
            <person name="Shang Y."/>
            <person name="Huang S."/>
            <person name="Yan J."/>
        </authorList>
    </citation>
    <scope>NUCLEOTIDE SEQUENCE [LARGE SCALE GENOMIC DNA]</scope>
    <source>
        <strain evidence="2">Ta-2019</strain>
    </source>
</reference>